<dbReference type="InterPro" id="IPR024370">
    <property type="entry name" value="PBP_domain"/>
</dbReference>
<keyword evidence="5 10" id="KW-0813">Transport</keyword>
<keyword evidence="10" id="KW-1003">Cell membrane</keyword>
<evidence type="ECO:0000313" key="14">
    <source>
        <dbReference type="Proteomes" id="UP000277108"/>
    </source>
</evidence>
<keyword evidence="10" id="KW-0472">Membrane</keyword>
<evidence type="ECO:0000256" key="4">
    <source>
        <dbReference type="ARBA" id="ARBA00011529"/>
    </source>
</evidence>
<comment type="function">
    <text evidence="1">Part of the ABC transporter complex PstSACB involved in phosphate import.</text>
</comment>
<keyword evidence="6 10" id="KW-0592">Phosphate transport</keyword>
<comment type="similarity">
    <text evidence="3 10">Belongs to the PstS family.</text>
</comment>
<keyword evidence="9 10" id="KW-0449">Lipoprotein</keyword>
<evidence type="ECO:0000256" key="3">
    <source>
        <dbReference type="ARBA" id="ARBA00008725"/>
    </source>
</evidence>
<accession>A0A1Q1G1C8</accession>
<comment type="function">
    <text evidence="10">Involved in the system for phosphate transport across the cytoplasmic membrane.</text>
</comment>
<dbReference type="GO" id="GO:0042301">
    <property type="term" value="F:phosphate ion binding"/>
    <property type="evidence" value="ECO:0007669"/>
    <property type="project" value="UniProtKB-UniRule"/>
</dbReference>
<evidence type="ECO:0000313" key="13">
    <source>
        <dbReference type="EMBL" id="RPF58109.1"/>
    </source>
</evidence>
<dbReference type="InterPro" id="IPR050811">
    <property type="entry name" value="Phosphate_ABC_transporter"/>
</dbReference>
<comment type="caution">
    <text evidence="13">The sequence shown here is derived from an EMBL/GenBank/DDBJ whole genome shotgun (WGS) entry which is preliminary data.</text>
</comment>
<dbReference type="InterPro" id="IPR011862">
    <property type="entry name" value="Phos-bd"/>
</dbReference>
<dbReference type="NCBIfam" id="TIGR02136">
    <property type="entry name" value="ptsS_2"/>
    <property type="match status" value="1"/>
</dbReference>
<feature type="domain" description="PBP" evidence="12">
    <location>
        <begin position="102"/>
        <end position="352"/>
    </location>
</feature>
<name>A0A1Q1G1C8_9BACL</name>
<dbReference type="Gene3D" id="3.40.190.10">
    <property type="entry name" value="Periplasmic binding protein-like II"/>
    <property type="match status" value="2"/>
</dbReference>
<keyword evidence="7" id="KW-0732">Signal</keyword>
<dbReference type="PANTHER" id="PTHR30570">
    <property type="entry name" value="PERIPLASMIC PHOSPHATE BINDING COMPONENT OF PHOSPHATE ABC TRANSPORTER"/>
    <property type="match status" value="1"/>
</dbReference>
<evidence type="ECO:0000256" key="5">
    <source>
        <dbReference type="ARBA" id="ARBA00022448"/>
    </source>
</evidence>
<feature type="region of interest" description="Disordered" evidence="11">
    <location>
        <begin position="18"/>
        <end position="115"/>
    </location>
</feature>
<keyword evidence="14" id="KW-1185">Reference proteome</keyword>
<evidence type="ECO:0000256" key="9">
    <source>
        <dbReference type="ARBA" id="ARBA00023288"/>
    </source>
</evidence>
<evidence type="ECO:0000256" key="11">
    <source>
        <dbReference type="SAM" id="MobiDB-lite"/>
    </source>
</evidence>
<evidence type="ECO:0000256" key="6">
    <source>
        <dbReference type="ARBA" id="ARBA00022592"/>
    </source>
</evidence>
<dbReference type="PROSITE" id="PS51257">
    <property type="entry name" value="PROKAR_LIPOPROTEIN"/>
    <property type="match status" value="1"/>
</dbReference>
<dbReference type="GO" id="GO:0005886">
    <property type="term" value="C:plasma membrane"/>
    <property type="evidence" value="ECO:0007669"/>
    <property type="project" value="UniProtKB-SubCell"/>
</dbReference>
<gene>
    <name evidence="13" type="ORF">EDD62_0747</name>
</gene>
<feature type="compositionally biased region" description="Basic and acidic residues" evidence="11">
    <location>
        <begin position="95"/>
        <end position="104"/>
    </location>
</feature>
<dbReference type="EMBL" id="RKRK01000002">
    <property type="protein sequence ID" value="RPF58109.1"/>
    <property type="molecule type" value="Genomic_DNA"/>
</dbReference>
<evidence type="ECO:0000256" key="7">
    <source>
        <dbReference type="ARBA" id="ARBA00022729"/>
    </source>
</evidence>
<dbReference type="RefSeq" id="WP_077140158.1">
    <property type="nucleotide sequence ID" value="NZ_CBCSGK010000003.1"/>
</dbReference>
<comment type="subunit">
    <text evidence="4 10">The complex is composed of two ATP-binding proteins (PstB), two transmembrane proteins (PstC and PstA) and a solute-binding protein (PstS).</text>
</comment>
<evidence type="ECO:0000259" key="12">
    <source>
        <dbReference type="Pfam" id="PF12849"/>
    </source>
</evidence>
<proteinExistence type="inferred from homology"/>
<dbReference type="PANTHER" id="PTHR30570:SF1">
    <property type="entry name" value="PHOSPHATE-BINDING PROTEIN PSTS"/>
    <property type="match status" value="1"/>
</dbReference>
<dbReference type="Proteomes" id="UP000277108">
    <property type="component" value="Unassembled WGS sequence"/>
</dbReference>
<evidence type="ECO:0000256" key="10">
    <source>
        <dbReference type="RuleBase" id="RU367119"/>
    </source>
</evidence>
<organism evidence="13 14">
    <name type="scientific">Abyssicoccus albus</name>
    <dbReference type="NCBI Taxonomy" id="1817405"/>
    <lineage>
        <taxon>Bacteria</taxon>
        <taxon>Bacillati</taxon>
        <taxon>Bacillota</taxon>
        <taxon>Bacilli</taxon>
        <taxon>Bacillales</taxon>
        <taxon>Abyssicoccaceae</taxon>
    </lineage>
</organism>
<comment type="subcellular location">
    <subcellularLocation>
        <location evidence="2 10">Cell membrane</location>
        <topology evidence="2 10">Lipid-anchor</topology>
    </subcellularLocation>
</comment>
<feature type="compositionally biased region" description="Basic and acidic residues" evidence="11">
    <location>
        <begin position="33"/>
        <end position="43"/>
    </location>
</feature>
<dbReference type="SUPFAM" id="SSF53850">
    <property type="entry name" value="Periplasmic binding protein-like II"/>
    <property type="match status" value="1"/>
</dbReference>
<sequence length="383" mass="41739">MKKWQLISTTVLGSALVLGACSDDSSSEEDSKEETTEETKQEESTEEGSEESTEEDSEESTEEDSEESTEEDSEESTEEGSEDEAGSEEGASEAKVIEYEKSEDAQGTVTGGGSSTVAPIMEKVVKDVTKEYPGIKATTSGGGSGAGFEKLIAGEYDFSNASRPIKDEEKKQLEDAGVEFTEFKVANDGVTVAVNKENDFVDYLTFDELKKIFSGEAKTWKDVREDFPEEELKVFGPDQAHGTYDFVNEEIVEEAGIKGDLNNDTNVAVTGVKGEKNAVAFFGYNFYLESKDDVKAVPLTKDGKSADEAVEVSGDTIESGEYPLSRPLFVYANNAKVKENPGFQEFLKFAIANSPVAAQDSGYVPLKEDQYKEQIDKIDELAK</sequence>
<dbReference type="GO" id="GO:0006817">
    <property type="term" value="P:phosphate ion transport"/>
    <property type="evidence" value="ECO:0007669"/>
    <property type="project" value="UniProtKB-UniRule"/>
</dbReference>
<evidence type="ECO:0000256" key="2">
    <source>
        <dbReference type="ARBA" id="ARBA00004193"/>
    </source>
</evidence>
<dbReference type="Pfam" id="PF12849">
    <property type="entry name" value="PBP_like_2"/>
    <property type="match status" value="1"/>
</dbReference>
<keyword evidence="8 10" id="KW-0564">Palmitate</keyword>
<evidence type="ECO:0000256" key="8">
    <source>
        <dbReference type="ARBA" id="ARBA00023139"/>
    </source>
</evidence>
<protein>
    <recommendedName>
        <fullName evidence="10">Phosphate-binding protein</fullName>
    </recommendedName>
</protein>
<reference evidence="13 14" key="1">
    <citation type="submission" date="2018-11" db="EMBL/GenBank/DDBJ databases">
        <title>Genomic Encyclopedia of Type Strains, Phase IV (KMG-IV): sequencing the most valuable type-strain genomes for metagenomic binning, comparative biology and taxonomic classification.</title>
        <authorList>
            <person name="Goeker M."/>
        </authorList>
    </citation>
    <scope>NUCLEOTIDE SEQUENCE [LARGE SCALE GENOMIC DNA]</scope>
    <source>
        <strain evidence="13 14">DSM 29158</strain>
    </source>
</reference>
<feature type="compositionally biased region" description="Acidic residues" evidence="11">
    <location>
        <begin position="44"/>
        <end position="91"/>
    </location>
</feature>
<dbReference type="OrthoDB" id="9790048at2"/>
<dbReference type="AlphaFoldDB" id="A0A1Q1G1C8"/>
<dbReference type="STRING" id="1849491.BVH56_03675"/>
<accession>A0A3N5BNG4</accession>
<evidence type="ECO:0000256" key="1">
    <source>
        <dbReference type="ARBA" id="ARBA00002841"/>
    </source>
</evidence>